<reference evidence="2 3" key="1">
    <citation type="submission" date="2018-08" db="EMBL/GenBank/DDBJ databases">
        <title>Recombination of ecologically and evolutionarily significant loci maintains genetic cohesion in the Pseudomonas syringae species complex.</title>
        <authorList>
            <person name="Dillon M."/>
            <person name="Thakur S."/>
            <person name="Almeida R.N.D."/>
            <person name="Weir B.S."/>
            <person name="Guttman D.S."/>
        </authorList>
    </citation>
    <scope>NUCLEOTIDE SEQUENCE [LARGE SCALE GENOMIC DNA]</scope>
    <source>
        <strain evidence="2 3">ICMP 19473</strain>
    </source>
</reference>
<feature type="region of interest" description="Disordered" evidence="1">
    <location>
        <begin position="1"/>
        <end position="37"/>
    </location>
</feature>
<dbReference type="AlphaFoldDB" id="A0A3M5PLM3"/>
<proteinExistence type="predicted"/>
<name>A0A3M5PLM3_PSEVI</name>
<protein>
    <submittedName>
        <fullName evidence="2">Uncharacterized protein</fullName>
    </submittedName>
</protein>
<dbReference type="EMBL" id="RBTP01000002">
    <property type="protein sequence ID" value="RMT85501.1"/>
    <property type="molecule type" value="Genomic_DNA"/>
</dbReference>
<accession>A0A3M5PLM3</accession>
<comment type="caution">
    <text evidence="2">The sequence shown here is derived from an EMBL/GenBank/DDBJ whole genome shotgun (WGS) entry which is preliminary data.</text>
</comment>
<organism evidence="2 3">
    <name type="scientific">Pseudomonas viridiflava</name>
    <name type="common">Phytomonas viridiflava</name>
    <dbReference type="NCBI Taxonomy" id="33069"/>
    <lineage>
        <taxon>Bacteria</taxon>
        <taxon>Pseudomonadati</taxon>
        <taxon>Pseudomonadota</taxon>
        <taxon>Gammaproteobacteria</taxon>
        <taxon>Pseudomonadales</taxon>
        <taxon>Pseudomonadaceae</taxon>
        <taxon>Pseudomonas</taxon>
    </lineage>
</organism>
<evidence type="ECO:0000256" key="1">
    <source>
        <dbReference type="SAM" id="MobiDB-lite"/>
    </source>
</evidence>
<feature type="compositionally biased region" description="Basic and acidic residues" evidence="1">
    <location>
        <begin position="25"/>
        <end position="37"/>
    </location>
</feature>
<dbReference type="RefSeq" id="WP_147478280.1">
    <property type="nucleotide sequence ID" value="NZ_RBTP01000002.1"/>
</dbReference>
<sequence>MSNPFAPDKLNRALERASGTDSDDFSTKSAEDPGFLEERRSRLGNPLSLLSRRFYREAMKEWPNPEENYNWLYDDSPIESADHYAQNNLLSVARLCTINYHNSSLRQKQLLARLNQEYFLRCKHLIDATKEDAQRKDLVCFYAANRNFSLLIRTTINQRVDFKSLLIVIAEAQSSLRLIVDEAYRSRSTSLFNTHTISAFFSKLKSLVIGRTAMPVFQPQVSISRPDLITMKLIDQDAQARYWMAAISGSLMIYRATANSNTEPEVIIDVSTEHTHEAAMEIVRAFSTHSSANEGVGLLQPLKTIIEQKVSAG</sequence>
<gene>
    <name evidence="2" type="ORF">ALP40_01215</name>
</gene>
<evidence type="ECO:0000313" key="3">
    <source>
        <dbReference type="Proteomes" id="UP000273854"/>
    </source>
</evidence>
<evidence type="ECO:0000313" key="2">
    <source>
        <dbReference type="EMBL" id="RMT85501.1"/>
    </source>
</evidence>
<dbReference type="Proteomes" id="UP000273854">
    <property type="component" value="Unassembled WGS sequence"/>
</dbReference>